<keyword evidence="2" id="KW-1185">Reference proteome</keyword>
<dbReference type="EMBL" id="AP027735">
    <property type="protein sequence ID" value="BDZ58584.1"/>
    <property type="molecule type" value="Genomic_DNA"/>
</dbReference>
<dbReference type="SUPFAM" id="SSF88723">
    <property type="entry name" value="PIN domain-like"/>
    <property type="match status" value="1"/>
</dbReference>
<evidence type="ECO:0008006" key="3">
    <source>
        <dbReference type="Google" id="ProtNLM"/>
    </source>
</evidence>
<protein>
    <recommendedName>
        <fullName evidence="3">PIN domain-containing protein</fullName>
    </recommendedName>
</protein>
<accession>A0ABN6YNN0</accession>
<evidence type="ECO:0000313" key="2">
    <source>
        <dbReference type="Proteomes" id="UP001321421"/>
    </source>
</evidence>
<organism evidence="1 2">
    <name type="scientific">Barrientosiimonas endolithica</name>
    <dbReference type="NCBI Taxonomy" id="1535208"/>
    <lineage>
        <taxon>Bacteria</taxon>
        <taxon>Bacillati</taxon>
        <taxon>Actinomycetota</taxon>
        <taxon>Actinomycetes</taxon>
        <taxon>Micrococcales</taxon>
        <taxon>Dermacoccaceae</taxon>
        <taxon>Barrientosiimonas</taxon>
    </lineage>
</organism>
<dbReference type="InterPro" id="IPR029060">
    <property type="entry name" value="PIN-like_dom_sf"/>
</dbReference>
<sequence length="86" mass="9372">MTVHLLDANVLIALTLRAVRAMPRCEFWPDSLSYADADLVRMRGHRQVADAYLAGLAAAHDGVLATFDRGLAQEVPDRIVLVGQSV</sequence>
<reference evidence="2" key="1">
    <citation type="journal article" date="2019" name="Int. J. Syst. Evol. Microbiol.">
        <title>The Global Catalogue of Microorganisms (GCM) 10K type strain sequencing project: providing services to taxonomists for standard genome sequencing and annotation.</title>
        <authorList>
            <consortium name="The Broad Institute Genomics Platform"/>
            <consortium name="The Broad Institute Genome Sequencing Center for Infectious Disease"/>
            <person name="Wu L."/>
            <person name="Ma J."/>
        </authorList>
    </citation>
    <scope>NUCLEOTIDE SEQUENCE [LARGE SCALE GENOMIC DNA]</scope>
    <source>
        <strain evidence="2">NBRC 110608</strain>
    </source>
</reference>
<dbReference type="Proteomes" id="UP001321421">
    <property type="component" value="Chromosome"/>
</dbReference>
<name>A0ABN6YNN0_9MICO</name>
<evidence type="ECO:0000313" key="1">
    <source>
        <dbReference type="EMBL" id="BDZ58584.1"/>
    </source>
</evidence>
<proteinExistence type="predicted"/>
<gene>
    <name evidence="1" type="ORF">GCM10025872_22410</name>
</gene>